<evidence type="ECO:0000256" key="2">
    <source>
        <dbReference type="ARBA" id="ARBA00023125"/>
    </source>
</evidence>
<evidence type="ECO:0000313" key="5">
    <source>
        <dbReference type="EMBL" id="QTE23923.1"/>
    </source>
</evidence>
<dbReference type="GO" id="GO:0043565">
    <property type="term" value="F:sequence-specific DNA binding"/>
    <property type="evidence" value="ECO:0007669"/>
    <property type="project" value="InterPro"/>
</dbReference>
<keyword evidence="3" id="KW-0804">Transcription</keyword>
<dbReference type="SUPFAM" id="SSF46689">
    <property type="entry name" value="Homeodomain-like"/>
    <property type="match status" value="2"/>
</dbReference>
<dbReference type="GO" id="GO:0003700">
    <property type="term" value="F:DNA-binding transcription factor activity"/>
    <property type="evidence" value="ECO:0007669"/>
    <property type="project" value="InterPro"/>
</dbReference>
<name>A0A975H8B3_9FLAO</name>
<keyword evidence="2" id="KW-0238">DNA-binding</keyword>
<dbReference type="PANTHER" id="PTHR47893:SF1">
    <property type="entry name" value="REGULATORY PROTEIN PCHR"/>
    <property type="match status" value="1"/>
</dbReference>
<evidence type="ECO:0000313" key="6">
    <source>
        <dbReference type="Proteomes" id="UP000663920"/>
    </source>
</evidence>
<proteinExistence type="predicted"/>
<gene>
    <name evidence="5" type="ORF">J3359_06535</name>
</gene>
<dbReference type="Pfam" id="PF12833">
    <property type="entry name" value="HTH_18"/>
    <property type="match status" value="1"/>
</dbReference>
<dbReference type="PROSITE" id="PS00041">
    <property type="entry name" value="HTH_ARAC_FAMILY_1"/>
    <property type="match status" value="1"/>
</dbReference>
<dbReference type="Proteomes" id="UP000663920">
    <property type="component" value="Chromosome"/>
</dbReference>
<dbReference type="EMBL" id="CP071869">
    <property type="protein sequence ID" value="QTE23923.1"/>
    <property type="molecule type" value="Genomic_DNA"/>
</dbReference>
<dbReference type="PANTHER" id="PTHR47893">
    <property type="entry name" value="REGULATORY PROTEIN PCHR"/>
    <property type="match status" value="1"/>
</dbReference>
<keyword evidence="6" id="KW-1185">Reference proteome</keyword>
<keyword evidence="1" id="KW-0805">Transcription regulation</keyword>
<evidence type="ECO:0000259" key="4">
    <source>
        <dbReference type="PROSITE" id="PS01124"/>
    </source>
</evidence>
<feature type="domain" description="HTH araC/xylS-type" evidence="4">
    <location>
        <begin position="214"/>
        <end position="312"/>
    </location>
</feature>
<organism evidence="5 6">
    <name type="scientific">Polaribacter cellanae</name>
    <dbReference type="NCBI Taxonomy" id="2818493"/>
    <lineage>
        <taxon>Bacteria</taxon>
        <taxon>Pseudomonadati</taxon>
        <taxon>Bacteroidota</taxon>
        <taxon>Flavobacteriia</taxon>
        <taxon>Flavobacteriales</taxon>
        <taxon>Flavobacteriaceae</taxon>
    </lineage>
</organism>
<dbReference type="InterPro" id="IPR018062">
    <property type="entry name" value="HTH_AraC-typ_CS"/>
</dbReference>
<dbReference type="SMART" id="SM00342">
    <property type="entry name" value="HTH_ARAC"/>
    <property type="match status" value="1"/>
</dbReference>
<protein>
    <submittedName>
        <fullName evidence="5">Helix-turn-helix transcriptional regulator</fullName>
    </submittedName>
</protein>
<evidence type="ECO:0000256" key="1">
    <source>
        <dbReference type="ARBA" id="ARBA00023015"/>
    </source>
</evidence>
<accession>A0A975H8B3</accession>
<reference evidence="5 6" key="1">
    <citation type="submission" date="2021-03" db="EMBL/GenBank/DDBJ databases">
        <title>Complete genome of Polaribacter_sp.SM13.</title>
        <authorList>
            <person name="Jeong S.W."/>
            <person name="Bae J.W."/>
        </authorList>
    </citation>
    <scope>NUCLEOTIDE SEQUENCE [LARGE SCALE GENOMIC DNA]</scope>
    <source>
        <strain evidence="5 6">SM13</strain>
    </source>
</reference>
<sequence>MKQLYFYNKCGIKEQKSEITFGDSKGLLTEIYFGNFHIKDIILNVDTKTAINYELDKEIVVMEFSLKGSCKCESSNSKKRIKHTLNTHNISYLNKQKRTIHCNATSKECHFFQLCMSPKSFLKFLDDDILVFQNFKKQILSKKNSSIVSESQNISSEMHLIIEQILNNSHQGILKRISLESKILDLLVLQLSQFSSEEKTKKNSLNKDNLEKIVLAKSYIEKHITKTISLVELAKHVGTNEFTLKKGFKEVFNTTVFGLWNELKMEKAKQFLLNTENAIGDIAFKLGYKNQRHFSTAFKKHFGITARQMRNG</sequence>
<dbReference type="InterPro" id="IPR020449">
    <property type="entry name" value="Tscrpt_reg_AraC-type_HTH"/>
</dbReference>
<dbReference type="InterPro" id="IPR053142">
    <property type="entry name" value="PchR_regulatory_protein"/>
</dbReference>
<dbReference type="Gene3D" id="1.10.10.60">
    <property type="entry name" value="Homeodomain-like"/>
    <property type="match status" value="1"/>
</dbReference>
<evidence type="ECO:0000256" key="3">
    <source>
        <dbReference type="ARBA" id="ARBA00023163"/>
    </source>
</evidence>
<dbReference type="PROSITE" id="PS01124">
    <property type="entry name" value="HTH_ARAC_FAMILY_2"/>
    <property type="match status" value="1"/>
</dbReference>
<dbReference type="KEGG" id="pcea:J3359_06535"/>
<dbReference type="InterPro" id="IPR018060">
    <property type="entry name" value="HTH_AraC"/>
</dbReference>
<dbReference type="PRINTS" id="PR00032">
    <property type="entry name" value="HTHARAC"/>
</dbReference>
<dbReference type="AlphaFoldDB" id="A0A975H8B3"/>
<dbReference type="RefSeq" id="WP_208079915.1">
    <property type="nucleotide sequence ID" value="NZ_CP071869.1"/>
</dbReference>
<dbReference type="InterPro" id="IPR009057">
    <property type="entry name" value="Homeodomain-like_sf"/>
</dbReference>